<keyword evidence="1" id="KW-0175">Coiled coil</keyword>
<dbReference type="AlphaFoldDB" id="A0A1X7L1K7"/>
<keyword evidence="2" id="KW-0472">Membrane</keyword>
<feature type="transmembrane region" description="Helical" evidence="2">
    <location>
        <begin position="565"/>
        <end position="583"/>
    </location>
</feature>
<accession>A0A1X7L1K7</accession>
<dbReference type="EMBL" id="FXBB01000042">
    <property type="protein sequence ID" value="SMG47728.1"/>
    <property type="molecule type" value="Genomic_DNA"/>
</dbReference>
<evidence type="ECO:0000256" key="2">
    <source>
        <dbReference type="SAM" id="Phobius"/>
    </source>
</evidence>
<protein>
    <submittedName>
        <fullName evidence="3">Phage-related protein</fullName>
    </submittedName>
</protein>
<keyword evidence="4" id="KW-1185">Reference proteome</keyword>
<gene>
    <name evidence="3" type="ORF">SAMN06275492_14227</name>
</gene>
<evidence type="ECO:0000256" key="1">
    <source>
        <dbReference type="SAM" id="Coils"/>
    </source>
</evidence>
<name>A0A1X7L1K7_9BACT</name>
<evidence type="ECO:0000313" key="3">
    <source>
        <dbReference type="EMBL" id="SMG47728.1"/>
    </source>
</evidence>
<feature type="transmembrane region" description="Helical" evidence="2">
    <location>
        <begin position="535"/>
        <end position="553"/>
    </location>
</feature>
<dbReference type="Proteomes" id="UP000193355">
    <property type="component" value="Unassembled WGS sequence"/>
</dbReference>
<feature type="non-terminal residue" evidence="3">
    <location>
        <position position="654"/>
    </location>
</feature>
<feature type="coiled-coil region" evidence="1">
    <location>
        <begin position="63"/>
        <end position="160"/>
    </location>
</feature>
<sequence>MAGSASKIYKATVQFGGAVSGSLTSASGAVSGIFGKLESGALKNIRALESQKKAIASLDFSGLRKSKAHMKASQRSLDELKKKMSECPEPTAKMRKELEKAEAVAQKASKAYQGNLKRLRELQAELKNSGVDLGNLRREKARLTAEIERQERRQNALNRVRSHGGAVVKSVKETISGLLAAGTAAMAIVGSATGGIVALTSSVAAHGDAVAKTADKLGMGISALQEYRYAAERSGVSSSTFDSSLERLTNGIADASMGSGAAANAIRELGMSAGYLKAIGPDRALVELADALTHVKNPADRVRLAIGLFGREGAGMVNMLKDGSAGLAQLRKDARATGYVLSDDASRNAEAYQDAMLDMQLSFGGVKNTVGSALLPVVTDAFKEITSWIAENREVVSEWAGEFAGKVKAVIPAVADFARGITSIFLAATKTVSALVSASGGVEGVGKKLLWLVGIKSSIKLFGVTKDLWDLGKATKDFIANSSSIQAAFSAFKAGIASGGGVLKKGVKSVLGLLPTLKAVVISGGLALKKGFSSILAILPALKAGIVSVGLAVKGAMAPLLANPITWAVVGAALAVYALWRNWDQLVGTIRRVIGAVVDFCRSLVSGIGNAISGVLGRLKGAWSGITGWFGDLWGGVKGTWTGLWDSLPDGSSV</sequence>
<evidence type="ECO:0000313" key="4">
    <source>
        <dbReference type="Proteomes" id="UP000193355"/>
    </source>
</evidence>
<organism evidence="3 4">
    <name type="scientific">Dethiosulfovibrio salsuginis</name>
    <dbReference type="NCBI Taxonomy" id="561720"/>
    <lineage>
        <taxon>Bacteria</taxon>
        <taxon>Thermotogati</taxon>
        <taxon>Synergistota</taxon>
        <taxon>Synergistia</taxon>
        <taxon>Synergistales</taxon>
        <taxon>Dethiosulfovibrionaceae</taxon>
        <taxon>Dethiosulfovibrio</taxon>
    </lineage>
</organism>
<dbReference type="STRING" id="561720.SAMN06275492_14227"/>
<dbReference type="RefSeq" id="WP_200806677.1">
    <property type="nucleotide sequence ID" value="NZ_FXBB01000042.1"/>
</dbReference>
<keyword evidence="2" id="KW-0812">Transmembrane</keyword>
<proteinExistence type="predicted"/>
<reference evidence="4" key="1">
    <citation type="submission" date="2017-04" db="EMBL/GenBank/DDBJ databases">
        <authorList>
            <person name="Varghese N."/>
            <person name="Submissions S."/>
        </authorList>
    </citation>
    <scope>NUCLEOTIDE SEQUENCE [LARGE SCALE GENOMIC DNA]</scope>
    <source>
        <strain evidence="4">USBA 82</strain>
    </source>
</reference>
<keyword evidence="2" id="KW-1133">Transmembrane helix</keyword>